<accession>A0A0K0FMG1</accession>
<evidence type="ECO:0000313" key="3">
    <source>
        <dbReference type="WBParaSite" id="SVE_1018800.1"/>
    </source>
</evidence>
<reference evidence="2" key="1">
    <citation type="submission" date="2014-07" db="EMBL/GenBank/DDBJ databases">
        <authorList>
            <person name="Martin A.A"/>
            <person name="De Silva N."/>
        </authorList>
    </citation>
    <scope>NUCLEOTIDE SEQUENCE</scope>
</reference>
<evidence type="ECO:0000259" key="1">
    <source>
        <dbReference type="Pfam" id="PF00567"/>
    </source>
</evidence>
<feature type="domain" description="Tudor" evidence="1">
    <location>
        <begin position="33"/>
        <end position="136"/>
    </location>
</feature>
<protein>
    <submittedName>
        <fullName evidence="3">Tudor domain-containing protein</fullName>
    </submittedName>
</protein>
<sequence length="778" mass="91055">MGDLQLKSQIDFLNDFFNFGKEFEELGCSPTIISCHVSFVNYNTRQVWLQPIETHYLEKKLSKLLIEWKKKIKNFKSIEENEIKDKKIYIYSTMDGKLGRCYVTKRNDERHLIQCIDNGKTETLTNDTKIYEINNDMITGDLCYPLCFVVDYIPNAYCQKYGIPEISNIRAGSFIHTVIINVANNVLNAFIFNGYRILYSIKNEFFKMYELGGKLKILDQICIGKRSFSVPNWRFDKPHRISDEYTDGFVLGVPDHEHIYVRSIDLSIAYLFFVECLNKYYNDKRNREKLSVNKINSSNFHDLFVLYDSETIKFYRVAIINFNSNFLNCYCIDQPTLVFKNIRNEPDFLWKLKDFFMLPKFISLVKLGNFKTYGKSNNTELNERRSKVLKSLFKNNNQIQIINNCCEEFLTVEHEGSNIVTKYKNKLVYLHGDNIDLAACLLNDQKILKRSNFGEFEKSLNASFCKKENVLGKSLKDLCIGTSKNHTSCVEITEGKVFGDSFGMYNPKDSTLLPMDDYFDEEEEGYVDEFVKEFNKLKGNTNIQLNRNYDSLTNAPSHKTIHHPKYKLEAFSITNFVNENELYIFCGEASIIYGENYKFINNYDTSKFIEIKLENVLPDTVYLIKRNQECYRVVTGNNFSSNKRGEVSDSSSEDEALEDFFFLEIETKRQFKYDIKMKIYSCPLEIIQLPYPNLEVVSLSEKILDNNYDRLNSKDKVDAIKYLKKSIPLFKNNITMLGKFMTTNMGNRKILTLSTIDETNIVVEFQKYCKDLYIKSRK</sequence>
<dbReference type="WBParaSite" id="SVE_1018800.1">
    <property type="protein sequence ID" value="SVE_1018800.1"/>
    <property type="gene ID" value="SVE_1018800"/>
</dbReference>
<proteinExistence type="predicted"/>
<dbReference type="Pfam" id="PF00567">
    <property type="entry name" value="TUDOR"/>
    <property type="match status" value="1"/>
</dbReference>
<dbReference type="InterPro" id="IPR002999">
    <property type="entry name" value="Tudor"/>
</dbReference>
<keyword evidence="2" id="KW-1185">Reference proteome</keyword>
<name>A0A0K0FMG1_STRVS</name>
<reference evidence="3" key="2">
    <citation type="submission" date="2015-08" db="UniProtKB">
        <authorList>
            <consortium name="WormBaseParasite"/>
        </authorList>
    </citation>
    <scope>IDENTIFICATION</scope>
</reference>
<organism evidence="2 3">
    <name type="scientific">Strongyloides venezuelensis</name>
    <name type="common">Threadworm</name>
    <dbReference type="NCBI Taxonomy" id="75913"/>
    <lineage>
        <taxon>Eukaryota</taxon>
        <taxon>Metazoa</taxon>
        <taxon>Ecdysozoa</taxon>
        <taxon>Nematoda</taxon>
        <taxon>Chromadorea</taxon>
        <taxon>Rhabditida</taxon>
        <taxon>Tylenchina</taxon>
        <taxon>Panagrolaimomorpha</taxon>
        <taxon>Strongyloidoidea</taxon>
        <taxon>Strongyloididae</taxon>
        <taxon>Strongyloides</taxon>
    </lineage>
</organism>
<dbReference type="Proteomes" id="UP000035680">
    <property type="component" value="Unassembled WGS sequence"/>
</dbReference>
<evidence type="ECO:0000313" key="2">
    <source>
        <dbReference type="Proteomes" id="UP000035680"/>
    </source>
</evidence>
<dbReference type="AlphaFoldDB" id="A0A0K0FMG1"/>